<keyword evidence="6 8" id="KW-0342">GTP-binding</keyword>
<dbReference type="Pfam" id="PF03144">
    <property type="entry name" value="GTP_EFTU_D2"/>
    <property type="match status" value="1"/>
</dbReference>
<dbReference type="SUPFAM" id="SSF52540">
    <property type="entry name" value="P-loop containing nucleoside triphosphate hydrolases"/>
    <property type="match status" value="1"/>
</dbReference>
<feature type="binding site" evidence="8">
    <location>
        <begin position="17"/>
        <end position="24"/>
    </location>
    <ligand>
        <name>GTP</name>
        <dbReference type="ChEBI" id="CHEBI:37565"/>
    </ligand>
</feature>
<feature type="binding site" evidence="8">
    <location>
        <begin position="79"/>
        <end position="83"/>
    </location>
    <ligand>
        <name>GTP</name>
        <dbReference type="ChEBI" id="CHEBI:37565"/>
    </ligand>
</feature>
<dbReference type="CDD" id="cd03703">
    <property type="entry name" value="aeIF5B_II"/>
    <property type="match status" value="1"/>
</dbReference>
<dbReference type="Pfam" id="PF00009">
    <property type="entry name" value="GTP_EFTU"/>
    <property type="match status" value="1"/>
</dbReference>
<organism evidence="11 12">
    <name type="scientific">Methanimicrococcus hacksteinii</name>
    <dbReference type="NCBI Taxonomy" id="3028293"/>
    <lineage>
        <taxon>Archaea</taxon>
        <taxon>Methanobacteriati</taxon>
        <taxon>Methanobacteriota</taxon>
        <taxon>Stenosarchaea group</taxon>
        <taxon>Methanomicrobia</taxon>
        <taxon>Methanosarcinales</taxon>
        <taxon>Methanosarcinaceae</taxon>
        <taxon>Methanimicrococcus</taxon>
    </lineage>
</organism>
<evidence type="ECO:0000256" key="6">
    <source>
        <dbReference type="ARBA" id="ARBA00023134"/>
    </source>
</evidence>
<evidence type="ECO:0000256" key="3">
    <source>
        <dbReference type="ARBA" id="ARBA00022540"/>
    </source>
</evidence>
<dbReference type="InterPro" id="IPR004161">
    <property type="entry name" value="EFTu-like_2"/>
</dbReference>
<dbReference type="Gene3D" id="3.40.50.300">
    <property type="entry name" value="P-loop containing nucleotide triphosphate hydrolases"/>
    <property type="match status" value="1"/>
</dbReference>
<sequence>MAEENQNLRTPIVCVMGHVDHGKTTLLDQIRGTAIVKGEAGAITQHIGATEVPIDVIVEKCGDKRLADKFIVPGLLFIDTPGHHAFTTLRSRGGSLADLAVVVVDINEGFKPQTIESLNILKRFKTPFIVVTNKIDRILGWQVHKGESFLSTYKKQTPEVQALFEQKFYDVIGHLYEQGFSADRFDRVTDFQKTLGVIPISGLTGEGIPDVLMILLGLAQRFLESSLQYDINGPGVGTVLEVKEEKGLGTTIDVILYDGTLKKGDTVVIGRLGEPIVTKVRALLKPRELSEIRYESKFQPIPEAAAAAGVKISAPDIDDALAGAPIISATPETLDAVIEKVKSEIDDVQIQTDTDGVMIKADTIGSLEAMVHEFKKAGIQIQKAEVGDITKRDVMEASTITDPKHSVILAFNVKVNPDAQEMLDETLDLRMFRNVRVFKNDVIYRILDDYQDFVKEQEEELEKLRSDTLIKPGQFKILPGCVFRQSKPAVVGVRILGGVVKNNTDVMLPDGTVVGTVKGLELNGKKVPKATAGMEVAMAIDGVTVGRQVKEEDILYVHIPESDSKVLEFEIFDTLTPDEQETLEKYLVIRRKDKPFWGK</sequence>
<dbReference type="InterPro" id="IPR036925">
    <property type="entry name" value="TIF_IF2_dom3_sf"/>
</dbReference>
<evidence type="ECO:0000256" key="4">
    <source>
        <dbReference type="ARBA" id="ARBA00022741"/>
    </source>
</evidence>
<evidence type="ECO:0000313" key="12">
    <source>
        <dbReference type="Proteomes" id="UP001272052"/>
    </source>
</evidence>
<evidence type="ECO:0000256" key="7">
    <source>
        <dbReference type="ARBA" id="ARBA00024852"/>
    </source>
</evidence>
<dbReference type="InterPro" id="IPR009000">
    <property type="entry name" value="Transl_B-barrel_sf"/>
</dbReference>
<dbReference type="GO" id="GO:0003743">
    <property type="term" value="F:translation initiation factor activity"/>
    <property type="evidence" value="ECO:0007669"/>
    <property type="project" value="UniProtKB-KW"/>
</dbReference>
<name>A0ABU3VRS0_9EURY</name>
<dbReference type="InterPro" id="IPR005225">
    <property type="entry name" value="Small_GTP-bd"/>
</dbReference>
<dbReference type="PROSITE" id="PS51722">
    <property type="entry name" value="G_TR_2"/>
    <property type="match status" value="1"/>
</dbReference>
<evidence type="ECO:0000256" key="8">
    <source>
        <dbReference type="HAMAP-Rule" id="MF_00100"/>
    </source>
</evidence>
<dbReference type="HAMAP" id="MF_00100_A">
    <property type="entry name" value="IF_2_A"/>
    <property type="match status" value="1"/>
</dbReference>
<accession>A0ABU3VRS0</accession>
<feature type="domain" description="Tr-type G" evidence="10">
    <location>
        <begin position="8"/>
        <end position="224"/>
    </location>
</feature>
<comment type="similarity">
    <text evidence="1 8 9">Belongs to the TRAFAC class translation factor GTPase superfamily. Classic translation factor GTPase family. IF-2 subfamily.</text>
</comment>
<keyword evidence="12" id="KW-1185">Reference proteome</keyword>
<keyword evidence="3 8" id="KW-0396">Initiation factor</keyword>
<dbReference type="InterPro" id="IPR027417">
    <property type="entry name" value="P-loop_NTPase"/>
</dbReference>
<dbReference type="InterPro" id="IPR004544">
    <property type="entry name" value="TF_aIF-2_arc"/>
</dbReference>
<dbReference type="InterPro" id="IPR029459">
    <property type="entry name" value="EFTU-type"/>
</dbReference>
<dbReference type="PRINTS" id="PR00315">
    <property type="entry name" value="ELONGATNFCT"/>
</dbReference>
<evidence type="ECO:0000256" key="5">
    <source>
        <dbReference type="ARBA" id="ARBA00022917"/>
    </source>
</evidence>
<evidence type="ECO:0000259" key="10">
    <source>
        <dbReference type="PROSITE" id="PS51722"/>
    </source>
</evidence>
<dbReference type="Pfam" id="PF14578">
    <property type="entry name" value="GTP_EFTU_D4"/>
    <property type="match status" value="1"/>
</dbReference>
<dbReference type="InterPro" id="IPR023115">
    <property type="entry name" value="TIF_IF2_dom3"/>
</dbReference>
<evidence type="ECO:0000256" key="9">
    <source>
        <dbReference type="RuleBase" id="RU000644"/>
    </source>
</evidence>
<dbReference type="SUPFAM" id="SSF52156">
    <property type="entry name" value="Initiation factor IF2/eIF5b, domain 3"/>
    <property type="match status" value="1"/>
</dbReference>
<dbReference type="Gene3D" id="2.40.30.10">
    <property type="entry name" value="Translation factors"/>
    <property type="match status" value="2"/>
</dbReference>
<dbReference type="InterPro" id="IPR015760">
    <property type="entry name" value="TIF_IF2"/>
</dbReference>
<dbReference type="NCBIfam" id="TIGR00231">
    <property type="entry name" value="small_GTP"/>
    <property type="match status" value="1"/>
</dbReference>
<dbReference type="Proteomes" id="UP001272052">
    <property type="component" value="Unassembled WGS sequence"/>
</dbReference>
<dbReference type="Pfam" id="PF11987">
    <property type="entry name" value="IF-2"/>
    <property type="match status" value="1"/>
</dbReference>
<evidence type="ECO:0000313" key="11">
    <source>
        <dbReference type="EMBL" id="MDV0445989.1"/>
    </source>
</evidence>
<evidence type="ECO:0000256" key="1">
    <source>
        <dbReference type="ARBA" id="ARBA00007733"/>
    </source>
</evidence>
<feature type="binding site" evidence="8">
    <location>
        <begin position="133"/>
        <end position="136"/>
    </location>
    <ligand>
        <name>GTP</name>
        <dbReference type="ChEBI" id="CHEBI:37565"/>
    </ligand>
</feature>
<gene>
    <name evidence="8 11" type="primary">infB</name>
    <name evidence="11" type="ORF">MmiAt1_15950</name>
</gene>
<protein>
    <recommendedName>
        <fullName evidence="2 8">Probable translation initiation factor IF-2</fullName>
    </recommendedName>
</protein>
<comment type="function">
    <text evidence="7 8 9">Function in general translation initiation by promoting the binding of the formylmethionine-tRNA to ribosomes. Seems to function along with eIF-2.</text>
</comment>
<dbReference type="NCBIfam" id="NF003078">
    <property type="entry name" value="PRK04004.1"/>
    <property type="match status" value="1"/>
</dbReference>
<dbReference type="PANTHER" id="PTHR43381:SF4">
    <property type="entry name" value="EUKARYOTIC TRANSLATION INITIATION FACTOR 5B"/>
    <property type="match status" value="1"/>
</dbReference>
<dbReference type="EMBL" id="JAWDKC010000029">
    <property type="protein sequence ID" value="MDV0445989.1"/>
    <property type="molecule type" value="Genomic_DNA"/>
</dbReference>
<dbReference type="CDD" id="cd16266">
    <property type="entry name" value="IF2_aeIF5B_IV"/>
    <property type="match status" value="1"/>
</dbReference>
<evidence type="ECO:0000256" key="2">
    <source>
        <dbReference type="ARBA" id="ARBA00020166"/>
    </source>
</evidence>
<dbReference type="InterPro" id="IPR000795">
    <property type="entry name" value="T_Tr_GTP-bd_dom"/>
</dbReference>
<dbReference type="Gene3D" id="3.40.50.10050">
    <property type="entry name" value="Translation initiation factor IF- 2, domain 3"/>
    <property type="match status" value="1"/>
</dbReference>
<reference evidence="11 12" key="1">
    <citation type="submission" date="2023-06" db="EMBL/GenBank/DDBJ databases">
        <title>Genome sequence of Methanimicrococcus sp. At1.</title>
        <authorList>
            <person name="Protasov E."/>
            <person name="Platt K."/>
            <person name="Poehlein A."/>
            <person name="Daniel R."/>
            <person name="Brune A."/>
        </authorList>
    </citation>
    <scope>NUCLEOTIDE SEQUENCE [LARGE SCALE GENOMIC DNA]</scope>
    <source>
        <strain evidence="11 12">At1</strain>
    </source>
</reference>
<keyword evidence="4 8" id="KW-0547">Nucleotide-binding</keyword>
<comment type="caution">
    <text evidence="11">The sequence shown here is derived from an EMBL/GenBank/DDBJ whole genome shotgun (WGS) entry which is preliminary data.</text>
</comment>
<dbReference type="CDD" id="cd01887">
    <property type="entry name" value="IF2_eIF5B"/>
    <property type="match status" value="1"/>
</dbReference>
<dbReference type="PANTHER" id="PTHR43381">
    <property type="entry name" value="TRANSLATION INITIATION FACTOR IF-2-RELATED"/>
    <property type="match status" value="1"/>
</dbReference>
<keyword evidence="5 8" id="KW-0648">Protein biosynthesis</keyword>
<dbReference type="RefSeq" id="WP_318786427.1">
    <property type="nucleotide sequence ID" value="NZ_JAWDKC010000029.1"/>
</dbReference>
<proteinExistence type="inferred from homology"/>
<dbReference type="NCBIfam" id="TIGR00491">
    <property type="entry name" value="aIF-2"/>
    <property type="match status" value="1"/>
</dbReference>
<dbReference type="SUPFAM" id="SSF50447">
    <property type="entry name" value="Translation proteins"/>
    <property type="match status" value="1"/>
</dbReference>